<dbReference type="OrthoDB" id="2194683at2759"/>
<dbReference type="KEGG" id="tut:107364918"/>
<dbReference type="eggNOG" id="KOG2315">
    <property type="taxonomic scope" value="Eukaryota"/>
</dbReference>
<dbReference type="GO" id="GO:0022627">
    <property type="term" value="C:cytosolic small ribosomal subunit"/>
    <property type="evidence" value="ECO:0007669"/>
    <property type="project" value="TreeGrafter"/>
</dbReference>
<feature type="compositionally biased region" description="Basic and acidic residues" evidence="9">
    <location>
        <begin position="513"/>
        <end position="523"/>
    </location>
</feature>
<keyword evidence="4" id="KW-0396">Initiation factor</keyword>
<feature type="compositionally biased region" description="Polar residues" evidence="9">
    <location>
        <begin position="448"/>
        <end position="467"/>
    </location>
</feature>
<dbReference type="PANTHER" id="PTHR13227">
    <property type="entry name" value="EUKARYOTIC TRANSLATION INITIATION FACTOR 2A"/>
    <property type="match status" value="1"/>
</dbReference>
<dbReference type="GO" id="GO:0003729">
    <property type="term" value="F:mRNA binding"/>
    <property type="evidence" value="ECO:0007669"/>
    <property type="project" value="TreeGrafter"/>
</dbReference>
<dbReference type="GO" id="GO:0000049">
    <property type="term" value="F:tRNA binding"/>
    <property type="evidence" value="ECO:0007669"/>
    <property type="project" value="TreeGrafter"/>
</dbReference>
<dbReference type="EMBL" id="CAEY01000163">
    <property type="status" value="NOT_ANNOTATED_CDS"/>
    <property type="molecule type" value="Genomic_DNA"/>
</dbReference>
<protein>
    <recommendedName>
        <fullName evidence="3">Eukaryotic translation initiation factor 2A</fullName>
    </recommendedName>
</protein>
<evidence type="ECO:0000313" key="12">
    <source>
        <dbReference type="Proteomes" id="UP000015104"/>
    </source>
</evidence>
<evidence type="ECO:0000256" key="8">
    <source>
        <dbReference type="ARBA" id="ARBA00022917"/>
    </source>
</evidence>
<dbReference type="PANTHER" id="PTHR13227:SF0">
    <property type="entry name" value="EUKARYOTIC TRANSLATION INITIATION FACTOR 2A"/>
    <property type="match status" value="1"/>
</dbReference>
<comment type="similarity">
    <text evidence="2">Belongs to the WD repeat EIF2A family.</text>
</comment>
<reference evidence="11" key="2">
    <citation type="submission" date="2015-06" db="UniProtKB">
        <authorList>
            <consortium name="EnsemblMetazoa"/>
        </authorList>
    </citation>
    <scope>IDENTIFICATION</scope>
</reference>
<dbReference type="STRING" id="32264.T1KJJ5"/>
<evidence type="ECO:0000256" key="1">
    <source>
        <dbReference type="ARBA" id="ARBA00003993"/>
    </source>
</evidence>
<evidence type="ECO:0000256" key="3">
    <source>
        <dbReference type="ARBA" id="ARBA00013819"/>
    </source>
</evidence>
<evidence type="ECO:0000256" key="9">
    <source>
        <dbReference type="SAM" id="MobiDB-lite"/>
    </source>
</evidence>
<dbReference type="InterPro" id="IPR013979">
    <property type="entry name" value="TIF_beta_prop-like"/>
</dbReference>
<dbReference type="HOGENOM" id="CLU_013809_1_0_1"/>
<feature type="region of interest" description="Disordered" evidence="9">
    <location>
        <begin position="439"/>
        <end position="523"/>
    </location>
</feature>
<reference evidence="12" key="1">
    <citation type="submission" date="2011-08" db="EMBL/GenBank/DDBJ databases">
        <authorList>
            <person name="Rombauts S."/>
        </authorList>
    </citation>
    <scope>NUCLEOTIDE SEQUENCE</scope>
    <source>
        <strain evidence="12">London</strain>
    </source>
</reference>
<keyword evidence="12" id="KW-1185">Reference proteome</keyword>
<evidence type="ECO:0000259" key="10">
    <source>
        <dbReference type="Pfam" id="PF08662"/>
    </source>
</evidence>
<feature type="domain" description="Translation initiation factor beta propellor-like" evidence="10">
    <location>
        <begin position="209"/>
        <end position="396"/>
    </location>
</feature>
<organism evidence="11 12">
    <name type="scientific">Tetranychus urticae</name>
    <name type="common">Two-spotted spider mite</name>
    <dbReference type="NCBI Taxonomy" id="32264"/>
    <lineage>
        <taxon>Eukaryota</taxon>
        <taxon>Metazoa</taxon>
        <taxon>Ecdysozoa</taxon>
        <taxon>Arthropoda</taxon>
        <taxon>Chelicerata</taxon>
        <taxon>Arachnida</taxon>
        <taxon>Acari</taxon>
        <taxon>Acariformes</taxon>
        <taxon>Trombidiformes</taxon>
        <taxon>Prostigmata</taxon>
        <taxon>Eleutherengona</taxon>
        <taxon>Raphignathae</taxon>
        <taxon>Tetranychoidea</taxon>
        <taxon>Tetranychidae</taxon>
        <taxon>Tetranychus</taxon>
    </lineage>
</organism>
<name>T1KJJ5_TETUR</name>
<dbReference type="GO" id="GO:0006417">
    <property type="term" value="P:regulation of translation"/>
    <property type="evidence" value="ECO:0007669"/>
    <property type="project" value="UniProtKB-KW"/>
</dbReference>
<evidence type="ECO:0000256" key="7">
    <source>
        <dbReference type="ARBA" id="ARBA00022845"/>
    </source>
</evidence>
<accession>T1KJJ5</accession>
<dbReference type="GO" id="GO:0003743">
    <property type="term" value="F:translation initiation factor activity"/>
    <property type="evidence" value="ECO:0007669"/>
    <property type="project" value="UniProtKB-KW"/>
</dbReference>
<dbReference type="InterPro" id="IPR011387">
    <property type="entry name" value="TIF2A"/>
</dbReference>
<evidence type="ECO:0000313" key="11">
    <source>
        <dbReference type="EnsemblMetazoa" id="tetur13g00170.1"/>
    </source>
</evidence>
<keyword evidence="7" id="KW-0810">Translation regulation</keyword>
<dbReference type="InterPro" id="IPR015943">
    <property type="entry name" value="WD40/YVTN_repeat-like_dom_sf"/>
</dbReference>
<evidence type="ECO:0000256" key="6">
    <source>
        <dbReference type="ARBA" id="ARBA00022737"/>
    </source>
</evidence>
<dbReference type="Gene3D" id="2.130.10.10">
    <property type="entry name" value="YVTN repeat-like/Quinoprotein amine dehydrogenase"/>
    <property type="match status" value="2"/>
</dbReference>
<keyword evidence="8" id="KW-0648">Protein biosynthesis</keyword>
<dbReference type="EnsemblMetazoa" id="tetur13g00170.1">
    <property type="protein sequence ID" value="tetur13g00170.1"/>
    <property type="gene ID" value="tetur13g00170"/>
</dbReference>
<feature type="compositionally biased region" description="Low complexity" evidence="9">
    <location>
        <begin position="489"/>
        <end position="512"/>
    </location>
</feature>
<dbReference type="GO" id="GO:0043022">
    <property type="term" value="F:ribosome binding"/>
    <property type="evidence" value="ECO:0007669"/>
    <property type="project" value="TreeGrafter"/>
</dbReference>
<dbReference type="Proteomes" id="UP000015104">
    <property type="component" value="Unassembled WGS sequence"/>
</dbReference>
<keyword evidence="6" id="KW-0677">Repeat</keyword>
<dbReference type="AlphaFoldDB" id="T1KJJ5"/>
<dbReference type="Pfam" id="PF08662">
    <property type="entry name" value="eIF2A"/>
    <property type="match status" value="1"/>
</dbReference>
<proteinExistence type="inferred from homology"/>
<comment type="function">
    <text evidence="1">Functions in the early steps of protein synthesis of a small number of specific mRNAs. Acts by directing the binding of methionyl-tRNAi to 40S ribosomal subunits. In contrast to the eIF-2 complex, it binds methionyl-tRNAi to 40S subunits in a codon-dependent manner, whereas the eIF-2 complex binds methionyl-tRNAi to 40S subunits in a GTP-dependent manner.</text>
</comment>
<sequence length="571" mass="63752">MMASDSTENLSIINEDYQGLHLLSGPPQIEQIETFSGRTRALTISKDGNYIAFSDNVSTKVVDLNDRSVKFTQDIPGVQFVDLSPKNNFLQAWVYTKNATDHNLMIYDIKSNTLVQTMKQKQAQWRLHWTDDESICVRFFNEELHFYENNDFTRYIAKFYTQKVADFSLTTHVKSGVHYFACLSIGTHGQPNFVKLYRYPQMETAIAIKSFFRTDRTTFKWRSRGDAVLILCAADVDKTGKSYYGEQNLNYMDVNGKAFAVTLDKEGPIHAVEWHPSTTETLFCVSYGFVPPKLAFVDSDGRIIHSFGEMHINQIHFNPFGNLVIFAGFGNLRGGLSVYNSEKKTLLAQLTSPDTTYINWAPDGAHLLTAVTSPRMRVGNCLRVWHYSGKLIGEIQYPDGDSLFRSIWRPNRDDFPNAPMITETGIKAANLGKEAEPKRYVPPHLRNSGATLEATTSGPLSKSSANLRSKGPKGRGGRRGGGGGDRQAKPPAAKAPEASEASAPTGATSGSESNDKDNREKKVKAIEKKLEAIKNLKTVRSSGGQLQRNQLVKISKEKELLAELKKLQIVE</sequence>
<evidence type="ECO:0000256" key="5">
    <source>
        <dbReference type="ARBA" id="ARBA00022574"/>
    </source>
</evidence>
<dbReference type="OMA" id="RCCAYSP"/>
<evidence type="ECO:0000256" key="2">
    <source>
        <dbReference type="ARBA" id="ARBA00009573"/>
    </source>
</evidence>
<gene>
    <name evidence="11" type="primary">107364918</name>
</gene>
<keyword evidence="5" id="KW-0853">WD repeat</keyword>
<dbReference type="SUPFAM" id="SSF82171">
    <property type="entry name" value="DPP6 N-terminal domain-like"/>
    <property type="match status" value="1"/>
</dbReference>
<evidence type="ECO:0000256" key="4">
    <source>
        <dbReference type="ARBA" id="ARBA00022540"/>
    </source>
</evidence>